<comment type="caution">
    <text evidence="3">The sequence shown here is derived from an EMBL/GenBank/DDBJ whole genome shotgun (WGS) entry which is preliminary data.</text>
</comment>
<feature type="region of interest" description="Disordered" evidence="1">
    <location>
        <begin position="1"/>
        <end position="23"/>
    </location>
</feature>
<name>A0A2U1CQY7_9BURK</name>
<sequence length="111" mass="12060">MSATQNNEARKAAGPARPKPGTDLGKGWLGKTLAGTFCGLAIALIASGFFMLPDTKYNTVFDKYQIAMWMVPPIWLAVLSFCYLFRDALRAWLWLGGASVAGFALFKVLAP</sequence>
<reference evidence="3 4" key="1">
    <citation type="submission" date="2018-04" db="EMBL/GenBank/DDBJ databases">
        <title>Genomic Encyclopedia of Type Strains, Phase IV (KMG-IV): sequencing the most valuable type-strain genomes for metagenomic binning, comparative biology and taxonomic classification.</title>
        <authorList>
            <person name="Goeker M."/>
        </authorList>
    </citation>
    <scope>NUCLEOTIDE SEQUENCE [LARGE SCALE GENOMIC DNA]</scope>
    <source>
        <strain evidence="3 4">DSM 10065</strain>
    </source>
</reference>
<keyword evidence="2" id="KW-0812">Transmembrane</keyword>
<proteinExistence type="predicted"/>
<dbReference type="RefSeq" id="WP_207775372.1">
    <property type="nucleotide sequence ID" value="NZ_JACCEX010000001.1"/>
</dbReference>
<evidence type="ECO:0000256" key="2">
    <source>
        <dbReference type="SAM" id="Phobius"/>
    </source>
</evidence>
<dbReference type="AlphaFoldDB" id="A0A2U1CQY7"/>
<feature type="transmembrane region" description="Helical" evidence="2">
    <location>
        <begin position="64"/>
        <end position="86"/>
    </location>
</feature>
<evidence type="ECO:0000256" key="1">
    <source>
        <dbReference type="SAM" id="MobiDB-lite"/>
    </source>
</evidence>
<keyword evidence="2" id="KW-1133">Transmembrane helix</keyword>
<protein>
    <submittedName>
        <fullName evidence="3">Uncharacterized protein</fullName>
    </submittedName>
</protein>
<keyword evidence="2" id="KW-0472">Membrane</keyword>
<organism evidence="3 4">
    <name type="scientific">Pusillimonas noertemannii</name>
    <dbReference type="NCBI Taxonomy" id="305977"/>
    <lineage>
        <taxon>Bacteria</taxon>
        <taxon>Pseudomonadati</taxon>
        <taxon>Pseudomonadota</taxon>
        <taxon>Betaproteobacteria</taxon>
        <taxon>Burkholderiales</taxon>
        <taxon>Alcaligenaceae</taxon>
        <taxon>Pusillimonas</taxon>
    </lineage>
</organism>
<gene>
    <name evidence="3" type="ORF">C7440_0700</name>
</gene>
<feature type="transmembrane region" description="Helical" evidence="2">
    <location>
        <begin position="33"/>
        <end position="52"/>
    </location>
</feature>
<dbReference type="STRING" id="1231391.GCA_000308195_03231"/>
<evidence type="ECO:0000313" key="3">
    <source>
        <dbReference type="EMBL" id="PVY68305.1"/>
    </source>
</evidence>
<feature type="compositionally biased region" description="Low complexity" evidence="1">
    <location>
        <begin position="12"/>
        <end position="21"/>
    </location>
</feature>
<keyword evidence="4" id="KW-1185">Reference proteome</keyword>
<feature type="transmembrane region" description="Helical" evidence="2">
    <location>
        <begin position="92"/>
        <end position="110"/>
    </location>
</feature>
<accession>A0A2U1CQY7</accession>
<dbReference type="Proteomes" id="UP000246145">
    <property type="component" value="Unassembled WGS sequence"/>
</dbReference>
<dbReference type="EMBL" id="QEKO01000001">
    <property type="protein sequence ID" value="PVY68305.1"/>
    <property type="molecule type" value="Genomic_DNA"/>
</dbReference>
<evidence type="ECO:0000313" key="4">
    <source>
        <dbReference type="Proteomes" id="UP000246145"/>
    </source>
</evidence>